<dbReference type="Pfam" id="PF09792">
    <property type="entry name" value="But2"/>
    <property type="match status" value="1"/>
</dbReference>
<dbReference type="PANTHER" id="PTHR39613:SF1">
    <property type="entry name" value="ANCHORED CELL WALL PROTEIN, PUTATIVE (AFU_ORTHOLOGUE AFUA_4G08960)-RELATED"/>
    <property type="match status" value="1"/>
</dbReference>
<dbReference type="OrthoDB" id="4657524at2759"/>
<evidence type="ECO:0000313" key="4">
    <source>
        <dbReference type="Proteomes" id="UP000053259"/>
    </source>
</evidence>
<organism evidence="3 4">
    <name type="scientific">Verruconis gallopava</name>
    <dbReference type="NCBI Taxonomy" id="253628"/>
    <lineage>
        <taxon>Eukaryota</taxon>
        <taxon>Fungi</taxon>
        <taxon>Dikarya</taxon>
        <taxon>Ascomycota</taxon>
        <taxon>Pezizomycotina</taxon>
        <taxon>Dothideomycetes</taxon>
        <taxon>Pleosporomycetidae</taxon>
        <taxon>Venturiales</taxon>
        <taxon>Sympoventuriaceae</taxon>
        <taxon>Verruconis</taxon>
    </lineage>
</organism>
<feature type="compositionally biased region" description="Polar residues" evidence="1">
    <location>
        <begin position="27"/>
        <end position="41"/>
    </location>
</feature>
<dbReference type="Proteomes" id="UP000053259">
    <property type="component" value="Unassembled WGS sequence"/>
</dbReference>
<dbReference type="VEuPathDB" id="FungiDB:PV09_03019"/>
<reference evidence="3 4" key="1">
    <citation type="submission" date="2015-01" db="EMBL/GenBank/DDBJ databases">
        <title>The Genome Sequence of Ochroconis gallopava CBS43764.</title>
        <authorList>
            <consortium name="The Broad Institute Genomics Platform"/>
            <person name="Cuomo C."/>
            <person name="de Hoog S."/>
            <person name="Gorbushina A."/>
            <person name="Stielow B."/>
            <person name="Teixiera M."/>
            <person name="Abouelleil A."/>
            <person name="Chapman S.B."/>
            <person name="Priest M."/>
            <person name="Young S.K."/>
            <person name="Wortman J."/>
            <person name="Nusbaum C."/>
            <person name="Birren B."/>
        </authorList>
    </citation>
    <scope>NUCLEOTIDE SEQUENCE [LARGE SCALE GENOMIC DNA]</scope>
    <source>
        <strain evidence="3 4">CBS 43764</strain>
    </source>
</reference>
<dbReference type="RefSeq" id="XP_016215682.1">
    <property type="nucleotide sequence ID" value="XM_016356159.1"/>
</dbReference>
<feature type="region of interest" description="Disordered" evidence="1">
    <location>
        <begin position="20"/>
        <end position="83"/>
    </location>
</feature>
<dbReference type="PANTHER" id="PTHR39613">
    <property type="entry name" value="ANCHORED CELL WALL PROTEIN, PUTATIVE (AFU_ORTHOLOGUE AFUA_4G08960)-RELATED"/>
    <property type="match status" value="1"/>
</dbReference>
<dbReference type="STRING" id="253628.A0A0D2AFR1"/>
<feature type="compositionally biased region" description="Basic and acidic residues" evidence="1">
    <location>
        <begin position="52"/>
        <end position="68"/>
    </location>
</feature>
<evidence type="ECO:0000256" key="1">
    <source>
        <dbReference type="SAM" id="MobiDB-lite"/>
    </source>
</evidence>
<dbReference type="InterPro" id="IPR018620">
    <property type="entry name" value="Ubiquitin3-bd_protein_But2_C"/>
</dbReference>
<accession>A0A0D2AFR1</accession>
<dbReference type="GeneID" id="27310992"/>
<feature type="domain" description="Ubiquitin 3 binding protein But2 C-terminal" evidence="2">
    <location>
        <begin position="512"/>
        <end position="643"/>
    </location>
</feature>
<evidence type="ECO:0000313" key="3">
    <source>
        <dbReference type="EMBL" id="KIW05813.1"/>
    </source>
</evidence>
<name>A0A0D2AFR1_9PEZI</name>
<gene>
    <name evidence="3" type="ORF">PV09_03019</name>
</gene>
<dbReference type="InParanoid" id="A0A0D2AFR1"/>
<dbReference type="EMBL" id="KN847536">
    <property type="protein sequence ID" value="KIW05813.1"/>
    <property type="molecule type" value="Genomic_DNA"/>
</dbReference>
<protein>
    <recommendedName>
        <fullName evidence="2">Ubiquitin 3 binding protein But2 C-terminal domain-containing protein</fullName>
    </recommendedName>
</protein>
<dbReference type="HOGENOM" id="CLU_419909_0_0_1"/>
<feature type="region of interest" description="Disordered" evidence="1">
    <location>
        <begin position="453"/>
        <end position="492"/>
    </location>
</feature>
<evidence type="ECO:0000259" key="2">
    <source>
        <dbReference type="Pfam" id="PF09792"/>
    </source>
</evidence>
<feature type="compositionally biased region" description="Pro residues" evidence="1">
    <location>
        <begin position="472"/>
        <end position="485"/>
    </location>
</feature>
<sequence>MSGHQIFEHIADELDAAVEYDGETKLESSPSFDSGENSETTKNSEDLLAGGKDAHEPDVKATSSEDRAANGGQTEVSDIENPVANLTFQPIRRSEASTQCRCAEGDRKCIAKCVAAKVEEVVVCQDCRDKWSCEEAKKCKPVKPKPCDICDKDKEDEQTCKKTCYLRTIPCEKCSPKDRVCQKSCVPQHEETVPCWKCPKNDWVCLKHCFISEDSDHQPFCCDHCHKDNDACLKKCQKNCKPRIPKPQSCWDCKKDDIHCHKHCWIPDRPQHNPFCCHDCHKENKVCHEKCDKNCKPPASSPRPSCGCKKDDLECLKRCEYPEERRHDKPKCCHECPKEPSHQCHKTCDKKCNPMPGDTGNQEKCVRQCNKDDWDCKKACKIAWKSDRPSKTPRPSKPNCHNWCGEYDKECQERCWEKSHPHAPDHHGKDAPPCEECHSKDLKCHEHCQLRHKHGNPQHNQESGLRPHWSHPWPPQNSHVPPPSWGSPQHSEGKVPGQLFGACPANFEGEHQFPTSVIPISTAELNKAYGNQDAYIDDKVSSVFNFELPVSFAGKTCSLFFFWPQGRTDICTFSGQGLASFDLVGRADAATTCASRPQVYRHLNDIPMKPGTTYWIADHPCTPGPVSFEISGKQGFALTFAQHQPIGLYIRAC</sequence>
<dbReference type="AlphaFoldDB" id="A0A0D2AFR1"/>
<proteinExistence type="predicted"/>
<keyword evidence="4" id="KW-1185">Reference proteome</keyword>